<evidence type="ECO:0000313" key="3">
    <source>
        <dbReference type="Proteomes" id="UP000075920"/>
    </source>
</evidence>
<evidence type="ECO:0000256" key="1">
    <source>
        <dbReference type="SAM" id="Coils"/>
    </source>
</evidence>
<dbReference type="VEuPathDB" id="VectorBase:AMIN006603"/>
<dbReference type="EnsemblMetazoa" id="AMIN006603-RA">
    <property type="protein sequence ID" value="AMIN006603-PA"/>
    <property type="gene ID" value="AMIN006603"/>
</dbReference>
<reference evidence="2" key="2">
    <citation type="submission" date="2020-05" db="UniProtKB">
        <authorList>
            <consortium name="EnsemblMetazoa"/>
        </authorList>
    </citation>
    <scope>IDENTIFICATION</scope>
    <source>
        <strain evidence="2">MINIMUS1</strain>
    </source>
</reference>
<keyword evidence="3" id="KW-1185">Reference proteome</keyword>
<dbReference type="STRING" id="112268.A0A182W8C9"/>
<proteinExistence type="predicted"/>
<accession>A0A182W8C9</accession>
<reference evidence="3" key="1">
    <citation type="submission" date="2013-03" db="EMBL/GenBank/DDBJ databases">
        <title>The Genome Sequence of Anopheles minimus MINIMUS1.</title>
        <authorList>
            <consortium name="The Broad Institute Genomics Platform"/>
            <person name="Neafsey D.E."/>
            <person name="Walton C."/>
            <person name="Walker B."/>
            <person name="Young S.K."/>
            <person name="Zeng Q."/>
            <person name="Gargeya S."/>
            <person name="Fitzgerald M."/>
            <person name="Haas B."/>
            <person name="Abouelleil A."/>
            <person name="Allen A.W."/>
            <person name="Alvarado L."/>
            <person name="Arachchi H.M."/>
            <person name="Berlin A.M."/>
            <person name="Chapman S.B."/>
            <person name="Gainer-Dewar J."/>
            <person name="Goldberg J."/>
            <person name="Griggs A."/>
            <person name="Gujja S."/>
            <person name="Hansen M."/>
            <person name="Howarth C."/>
            <person name="Imamovic A."/>
            <person name="Ireland A."/>
            <person name="Larimer J."/>
            <person name="McCowan C."/>
            <person name="Murphy C."/>
            <person name="Pearson M."/>
            <person name="Poon T.W."/>
            <person name="Priest M."/>
            <person name="Roberts A."/>
            <person name="Saif S."/>
            <person name="Shea T."/>
            <person name="Sisk P."/>
            <person name="Sykes S."/>
            <person name="Wortman J."/>
            <person name="Nusbaum C."/>
            <person name="Birren B."/>
        </authorList>
    </citation>
    <scope>NUCLEOTIDE SEQUENCE [LARGE SCALE GENOMIC DNA]</scope>
    <source>
        <strain evidence="3">MINIMUS1</strain>
    </source>
</reference>
<protein>
    <recommendedName>
        <fullName evidence="4">Transposase domain-containing protein</fullName>
    </recommendedName>
</protein>
<evidence type="ECO:0008006" key="4">
    <source>
        <dbReference type="Google" id="ProtNLM"/>
    </source>
</evidence>
<dbReference type="PANTHER" id="PTHR33053:SF9">
    <property type="entry name" value="AGAP000105-PA"/>
    <property type="match status" value="1"/>
</dbReference>
<dbReference type="AlphaFoldDB" id="A0A182W8C9"/>
<dbReference type="PANTHER" id="PTHR33053">
    <property type="entry name" value="PROTEIN, PUTATIVE-RELATED"/>
    <property type="match status" value="1"/>
</dbReference>
<feature type="coiled-coil region" evidence="1">
    <location>
        <begin position="14"/>
        <end position="41"/>
    </location>
</feature>
<organism evidence="2 3">
    <name type="scientific">Anopheles minimus</name>
    <dbReference type="NCBI Taxonomy" id="112268"/>
    <lineage>
        <taxon>Eukaryota</taxon>
        <taxon>Metazoa</taxon>
        <taxon>Ecdysozoa</taxon>
        <taxon>Arthropoda</taxon>
        <taxon>Hexapoda</taxon>
        <taxon>Insecta</taxon>
        <taxon>Pterygota</taxon>
        <taxon>Neoptera</taxon>
        <taxon>Endopterygota</taxon>
        <taxon>Diptera</taxon>
        <taxon>Nematocera</taxon>
        <taxon>Culicoidea</taxon>
        <taxon>Culicidae</taxon>
        <taxon>Anophelinae</taxon>
        <taxon>Anopheles</taxon>
    </lineage>
</organism>
<evidence type="ECO:0000313" key="2">
    <source>
        <dbReference type="EnsemblMetazoa" id="AMIN006603-PA"/>
    </source>
</evidence>
<sequence>MNPPKKSKQNGHFYTKCRQEMEELDREYEAAQERHRRAEFGTFSLVPLPEIDLEPVPSASTASTGVQSDQFMDHGQDECIFYNTLTNIPNTNNNNNIDTAHEDIDSDGDGCADFEDDAVGWDDAFDIFDDMSLIDCLRYLAVSHQLPRSTVNMMLAILRKKLNLNLPKDARTLVKTPTGVGKKIIPIPGGDFWYGGLKPVLTQHLQNVNPEVTPFSLDVSIDGLPLHNAGPTQLWPILVRVVELPKLPVMTVATFCGPSKPASITPFLEPLVDELNLIQREGLAIGDKIFHFKIRAFIADSPARAFIKATTSYVGYHGCLKCSVIGEYDDFGKKIIFNTVDAPLRTDEGFRNRVCPDHHKSWRTPLEKLDNFHMINGVVSCDRLHLIDLGGTRRHLKSMVGGKYPGVCAKWSIQTKETVSQFLMSIDLPSEVHRRIRHLKYLAFWKGTEYRTFLHYTSVVVMKDFLRSEVYGHFLLYFCGVTIFSSSAHQRLWPRAEEFLRLFVKDFAKYYGQTHMTSNIHNLQHVSGEVALYGPLDGFSAYAFENHLQLMKRWVRAGTKCAQQVAARSDELARVYRADNENAPQYPILKANGVGLHVTADFVLMPNFKDQWFLTKDNGIVKFLSAKKSSQSIAVVGVRFVSVSELFSVPADENILLPFSSAEIHAYKVHEHAPSLMVEVPWTEIRLLLGILNQTGGSTGKVNLREVTSGISIAIPVLCAQGGGNVDDPFNRIGTSMA</sequence>
<dbReference type="Proteomes" id="UP000075920">
    <property type="component" value="Unassembled WGS sequence"/>
</dbReference>
<keyword evidence="1" id="KW-0175">Coiled coil</keyword>
<name>A0A182W8C9_9DIPT</name>